<dbReference type="EMBL" id="JANDBD010000006">
    <property type="protein sequence ID" value="MCP9273594.1"/>
    <property type="molecule type" value="Genomic_DNA"/>
</dbReference>
<evidence type="ECO:0000259" key="3">
    <source>
        <dbReference type="Pfam" id="PF26056"/>
    </source>
</evidence>
<feature type="region of interest" description="Disordered" evidence="1">
    <location>
        <begin position="1"/>
        <end position="32"/>
    </location>
</feature>
<organism evidence="4 5">
    <name type="scientific">Mycolicibacterium arenosum</name>
    <dbReference type="NCBI Taxonomy" id="2952157"/>
    <lineage>
        <taxon>Bacteria</taxon>
        <taxon>Bacillati</taxon>
        <taxon>Actinomycetota</taxon>
        <taxon>Actinomycetes</taxon>
        <taxon>Mycobacteriales</taxon>
        <taxon>Mycobacteriaceae</taxon>
        <taxon>Mycolicibacterium</taxon>
    </lineage>
</organism>
<evidence type="ECO:0000256" key="1">
    <source>
        <dbReference type="SAM" id="MobiDB-lite"/>
    </source>
</evidence>
<feature type="transmembrane region" description="Helical" evidence="2">
    <location>
        <begin position="41"/>
        <end position="64"/>
    </location>
</feature>
<dbReference type="RefSeq" id="WP_255060916.1">
    <property type="nucleotide sequence ID" value="NZ_JANDBD010000006.1"/>
</dbReference>
<gene>
    <name evidence="4" type="ORF">NM203_15500</name>
</gene>
<keyword evidence="2" id="KW-0812">Transmembrane</keyword>
<evidence type="ECO:0000313" key="4">
    <source>
        <dbReference type="EMBL" id="MCP9273594.1"/>
    </source>
</evidence>
<dbReference type="InterPro" id="IPR058330">
    <property type="entry name" value="DUF8017"/>
</dbReference>
<keyword evidence="5" id="KW-1185">Reference proteome</keyword>
<feature type="compositionally biased region" description="Pro residues" evidence="1">
    <location>
        <begin position="21"/>
        <end position="32"/>
    </location>
</feature>
<reference evidence="4 5" key="1">
    <citation type="submission" date="2022-06" db="EMBL/GenBank/DDBJ databases">
        <title>Mycolicibacterium sp. CAU 1645 isolated from seawater.</title>
        <authorList>
            <person name="Kim W."/>
        </authorList>
    </citation>
    <scope>NUCLEOTIDE SEQUENCE [LARGE SCALE GENOMIC DNA]</scope>
    <source>
        <strain evidence="4 5">CAU 1645</strain>
    </source>
</reference>
<proteinExistence type="predicted"/>
<feature type="region of interest" description="Disordered" evidence="1">
    <location>
        <begin position="69"/>
        <end position="124"/>
    </location>
</feature>
<dbReference type="Pfam" id="PF26056">
    <property type="entry name" value="DUF8017"/>
    <property type="match status" value="1"/>
</dbReference>
<evidence type="ECO:0000256" key="2">
    <source>
        <dbReference type="SAM" id="Phobius"/>
    </source>
</evidence>
<keyword evidence="2" id="KW-0472">Membrane</keyword>
<feature type="compositionally biased region" description="Low complexity" evidence="1">
    <location>
        <begin position="72"/>
        <end position="101"/>
    </location>
</feature>
<dbReference type="Proteomes" id="UP001651690">
    <property type="component" value="Unassembled WGS sequence"/>
</dbReference>
<accession>A0ABT1M354</accession>
<protein>
    <recommendedName>
        <fullName evidence="3">DUF8017 domain-containing protein</fullName>
    </recommendedName>
</protein>
<feature type="domain" description="DUF8017" evidence="3">
    <location>
        <begin position="117"/>
        <end position="305"/>
    </location>
</feature>
<evidence type="ECO:0000313" key="5">
    <source>
        <dbReference type="Proteomes" id="UP001651690"/>
    </source>
</evidence>
<sequence>MTYPPSWNSGQGFPPHGGYGYPPPPGTPPPYGKPPRGNLPWILTSVAAMLVVVVAVGVIVWTLVGSDDEQQAAPTTTTSMTKATPRSTTPSRTTSTRTSTPAPAPADCDGRVGTPGPQTPAGWKQVVSPRGLIYDVPPEWEVLTCTTLVGWEKECPESPESPFGVCPIRTMSGAAELPNSSCPDGNSLAVSGVPGAKSTPDINQAVEYETATVKDIYTSESGVVPDVSLSPPRDLTVAGAPAVEVVATVTGIAPENCNSPNALHVMIATTVAGQPGSVMFVVSTGYRGAPDTGVIDRMVGSLRLAG</sequence>
<keyword evidence="2" id="KW-1133">Transmembrane helix</keyword>
<name>A0ABT1M354_9MYCO</name>
<comment type="caution">
    <text evidence="4">The sequence shown here is derived from an EMBL/GenBank/DDBJ whole genome shotgun (WGS) entry which is preliminary data.</text>
</comment>